<dbReference type="Proteomes" id="UP000602198">
    <property type="component" value="Unassembled WGS sequence"/>
</dbReference>
<accession>A0ABS1MJM5</accession>
<evidence type="ECO:0000313" key="3">
    <source>
        <dbReference type="Proteomes" id="UP000602198"/>
    </source>
</evidence>
<dbReference type="RefSeq" id="WP_201958635.1">
    <property type="nucleotide sequence ID" value="NZ_JAERRJ010000028.1"/>
</dbReference>
<organism evidence="2 3">
    <name type="scientific">Nocardia acididurans</name>
    <dbReference type="NCBI Taxonomy" id="2802282"/>
    <lineage>
        <taxon>Bacteria</taxon>
        <taxon>Bacillati</taxon>
        <taxon>Actinomycetota</taxon>
        <taxon>Actinomycetes</taxon>
        <taxon>Mycobacteriales</taxon>
        <taxon>Nocardiaceae</taxon>
        <taxon>Nocardia</taxon>
    </lineage>
</organism>
<dbReference type="InterPro" id="IPR036165">
    <property type="entry name" value="YefM-like_sf"/>
</dbReference>
<evidence type="ECO:0000313" key="2">
    <source>
        <dbReference type="EMBL" id="MBL1080250.1"/>
    </source>
</evidence>
<protein>
    <submittedName>
        <fullName evidence="2">Uncharacterized protein</fullName>
    </submittedName>
</protein>
<dbReference type="SUPFAM" id="SSF143120">
    <property type="entry name" value="YefM-like"/>
    <property type="match status" value="1"/>
</dbReference>
<keyword evidence="3" id="KW-1185">Reference proteome</keyword>
<comment type="similarity">
    <text evidence="1">Belongs to the phD/YefM antitoxin family.</text>
</comment>
<name>A0ABS1MJM5_9NOCA</name>
<sequence length="117" mass="13424">MRQVESDQLRVNWADSLRAAYEYGEVLVTTFHDEPAGVLMSREKWAQGVQRLPVEESLQIVLNSREARTKLRAQREGLRRGKHTIVTLWNEERAVLAPYQWAVQAFPDLELPAPAPS</sequence>
<comment type="caution">
    <text evidence="2">The sequence shown here is derived from an EMBL/GenBank/DDBJ whole genome shotgun (WGS) entry which is preliminary data.</text>
</comment>
<dbReference type="EMBL" id="JAERRJ010000028">
    <property type="protein sequence ID" value="MBL1080250.1"/>
    <property type="molecule type" value="Genomic_DNA"/>
</dbReference>
<gene>
    <name evidence="2" type="ORF">JK358_38230</name>
</gene>
<evidence type="ECO:0000256" key="1">
    <source>
        <dbReference type="ARBA" id="ARBA00009981"/>
    </source>
</evidence>
<proteinExistence type="inferred from homology"/>
<reference evidence="2 3" key="1">
    <citation type="submission" date="2021-01" db="EMBL/GenBank/DDBJ databases">
        <title>WGS of actinomycetes isolated from Thailand.</title>
        <authorList>
            <person name="Thawai C."/>
        </authorList>
    </citation>
    <scope>NUCLEOTIDE SEQUENCE [LARGE SCALE GENOMIC DNA]</scope>
    <source>
        <strain evidence="2 3">LPG 2</strain>
    </source>
</reference>